<name>A0A4V1Q6Y5_ENTCL</name>
<dbReference type="AlphaFoldDB" id="A0A4V1Q6Y5"/>
<accession>A0A4V1Q6Y5</accession>
<reference evidence="1 2" key="1">
    <citation type="submission" date="2018-06" db="EMBL/GenBank/DDBJ databases">
        <title>Carbapenemase-producing Enterobacteriaceae present in wastewater treatment plant effluent and nearby surface waters in the US.</title>
        <authorList>
            <person name="Mathys D.A."/>
            <person name="Mollenkopf D.F."/>
            <person name="Feicht S.M."/>
            <person name="Adams R.J."/>
            <person name="Albers A.L."/>
            <person name="Grooters S.V."/>
            <person name="Stuever D.M."/>
            <person name="Daniels J.B."/>
            <person name="Wittum T.E."/>
        </authorList>
    </citation>
    <scope>NUCLEOTIDE SEQUENCE [LARGE SCALE GENOMIC DNA]</scope>
    <source>
        <strain evidence="1 2">GEO_4_Eff_A</strain>
    </source>
</reference>
<dbReference type="InterPro" id="IPR038765">
    <property type="entry name" value="Papain-like_cys_pep_sf"/>
</dbReference>
<evidence type="ECO:0000313" key="1">
    <source>
        <dbReference type="EMBL" id="RXW30708.1"/>
    </source>
</evidence>
<evidence type="ECO:0000313" key="2">
    <source>
        <dbReference type="Proteomes" id="UP000290875"/>
    </source>
</evidence>
<dbReference type="RefSeq" id="WP_129323623.1">
    <property type="nucleotide sequence ID" value="NZ_QJSL01000002.1"/>
</dbReference>
<protein>
    <recommendedName>
        <fullName evidence="3">Permuted papain-like amidase enzyme, YaeF/YiiX, C92 family</fullName>
    </recommendedName>
</protein>
<dbReference type="SUPFAM" id="SSF54001">
    <property type="entry name" value="Cysteine proteinases"/>
    <property type="match status" value="1"/>
</dbReference>
<dbReference type="Pfam" id="PF05708">
    <property type="entry name" value="Peptidase_C92"/>
    <property type="match status" value="1"/>
</dbReference>
<dbReference type="Proteomes" id="UP000290875">
    <property type="component" value="Unassembled WGS sequence"/>
</dbReference>
<dbReference type="InterPro" id="IPR024453">
    <property type="entry name" value="Peptidase_C92"/>
</dbReference>
<sequence length="271" mass="31416">MRKKLYIIRQEKLEVGDVIFTSEKSFISWFVRLVTFSKFSHVMLYVNGTTIHSVSGGVYSKNLQRLLFKKQDEVKVFRPKKNLTAAEQSKICEYARNKVLSVYALLETIYVVIPFTSIASKKQFCSRLVAQSYKAAGKIIVRDPNYCSPKQIMMSGFFYEVTDCIKPASEEEIEFTKKFNPIQIIENSTVSMIKEVRKIYGKKIQTIHDIIKLLIIHPEADDSVTSSAHKFGYFEHAHFDLKINSWRYNVKDFMNYINSLELNDNEINSLA</sequence>
<evidence type="ECO:0008006" key="3">
    <source>
        <dbReference type="Google" id="ProtNLM"/>
    </source>
</evidence>
<dbReference type="Gene3D" id="3.90.1720.10">
    <property type="entry name" value="endopeptidase domain like (from Nostoc punctiforme)"/>
    <property type="match status" value="1"/>
</dbReference>
<organism evidence="1 2">
    <name type="scientific">Enterobacter cloacae</name>
    <dbReference type="NCBI Taxonomy" id="550"/>
    <lineage>
        <taxon>Bacteria</taxon>
        <taxon>Pseudomonadati</taxon>
        <taxon>Pseudomonadota</taxon>
        <taxon>Gammaproteobacteria</taxon>
        <taxon>Enterobacterales</taxon>
        <taxon>Enterobacteriaceae</taxon>
        <taxon>Enterobacter</taxon>
        <taxon>Enterobacter cloacae complex</taxon>
    </lineage>
</organism>
<comment type="caution">
    <text evidence="1">The sequence shown here is derived from an EMBL/GenBank/DDBJ whole genome shotgun (WGS) entry which is preliminary data.</text>
</comment>
<feature type="non-terminal residue" evidence="1">
    <location>
        <position position="271"/>
    </location>
</feature>
<dbReference type="EMBL" id="QJSL01000002">
    <property type="protein sequence ID" value="RXW30708.1"/>
    <property type="molecule type" value="Genomic_DNA"/>
</dbReference>
<gene>
    <name evidence="1" type="ORF">DM877_03665</name>
</gene>
<proteinExistence type="predicted"/>